<keyword evidence="2" id="KW-1185">Reference proteome</keyword>
<dbReference type="EMBL" id="AP014548">
    <property type="protein sequence ID" value="BAO56574.1"/>
    <property type="molecule type" value="Genomic_DNA"/>
</dbReference>
<protein>
    <submittedName>
        <fullName evidence="1">Uncharacterized protein</fullName>
    </submittedName>
</protein>
<gene>
    <name evidence="1" type="ORF">NMS_2565</name>
</gene>
<name>W8VRZ9_9FLAO</name>
<reference evidence="1 2" key="1">
    <citation type="journal article" date="2014" name="Proc. Natl. Acad. Sci. U.S.A.">
        <title>Functional characterization of flavobacteria rhodopsins reveals a unique class of light-driven chloride pump in bacteria.</title>
        <authorList>
            <person name="Yoshizawa S."/>
            <person name="Kumagai Y."/>
            <person name="Kim H."/>
            <person name="Ogura Y."/>
            <person name="Hayashi T."/>
            <person name="Iwasaki W."/>
            <person name="DeLong E.F."/>
            <person name="Kogure K."/>
        </authorList>
    </citation>
    <scope>NUCLEOTIDE SEQUENCE [LARGE SCALE GENOMIC DNA]</scope>
    <source>
        <strain evidence="1 2">S1-08</strain>
    </source>
</reference>
<dbReference type="AlphaFoldDB" id="W8VRZ9"/>
<dbReference type="Proteomes" id="UP000031760">
    <property type="component" value="Chromosome"/>
</dbReference>
<sequence>MKIKCCRFEFVLFFALDTFSGLKKEIAYQMSEDEFNEYG</sequence>
<dbReference type="HOGENOM" id="CLU_3313622_0_0_10"/>
<organism evidence="1 2">
    <name type="scientific">Nonlabens marinus S1-08</name>
    <dbReference type="NCBI Taxonomy" id="1454201"/>
    <lineage>
        <taxon>Bacteria</taxon>
        <taxon>Pseudomonadati</taxon>
        <taxon>Bacteroidota</taxon>
        <taxon>Flavobacteriia</taxon>
        <taxon>Flavobacteriales</taxon>
        <taxon>Flavobacteriaceae</taxon>
        <taxon>Nonlabens</taxon>
    </lineage>
</organism>
<proteinExistence type="predicted"/>
<evidence type="ECO:0000313" key="1">
    <source>
        <dbReference type="EMBL" id="BAO56574.1"/>
    </source>
</evidence>
<dbReference type="STRING" id="1454201.NMS_2565"/>
<accession>W8VRZ9</accession>
<evidence type="ECO:0000313" key="2">
    <source>
        <dbReference type="Proteomes" id="UP000031760"/>
    </source>
</evidence>
<dbReference type="KEGG" id="nmf:NMS_2565"/>